<dbReference type="Proteomes" id="UP001186974">
    <property type="component" value="Unassembled WGS sequence"/>
</dbReference>
<organism evidence="1 2">
    <name type="scientific">Coniosporium uncinatum</name>
    <dbReference type="NCBI Taxonomy" id="93489"/>
    <lineage>
        <taxon>Eukaryota</taxon>
        <taxon>Fungi</taxon>
        <taxon>Dikarya</taxon>
        <taxon>Ascomycota</taxon>
        <taxon>Pezizomycotina</taxon>
        <taxon>Dothideomycetes</taxon>
        <taxon>Dothideomycetes incertae sedis</taxon>
        <taxon>Coniosporium</taxon>
    </lineage>
</organism>
<comment type="caution">
    <text evidence="1">The sequence shown here is derived from an EMBL/GenBank/DDBJ whole genome shotgun (WGS) entry which is preliminary data.</text>
</comment>
<evidence type="ECO:0000313" key="2">
    <source>
        <dbReference type="Proteomes" id="UP001186974"/>
    </source>
</evidence>
<feature type="non-terminal residue" evidence="1">
    <location>
        <position position="99"/>
    </location>
</feature>
<evidence type="ECO:0000313" key="1">
    <source>
        <dbReference type="EMBL" id="KAK3059675.1"/>
    </source>
</evidence>
<accession>A0ACC3CZM1</accession>
<name>A0ACC3CZM1_9PEZI</name>
<gene>
    <name evidence="1" type="ORF">LTS18_010293</name>
</gene>
<proteinExistence type="predicted"/>
<protein>
    <submittedName>
        <fullName evidence="1">Uncharacterized protein</fullName>
    </submittedName>
</protein>
<dbReference type="EMBL" id="JAWDJW010009197">
    <property type="protein sequence ID" value="KAK3059675.1"/>
    <property type="molecule type" value="Genomic_DNA"/>
</dbReference>
<sequence>MPLNNNRVERVAVVGAGGQSGKFIVDELLKTGKHQITAITRSDSTSAIADNESITIQKVDYANHSSLTAALRGHDALIITMGARAPPDQQTKLIDAAAA</sequence>
<reference evidence="1" key="1">
    <citation type="submission" date="2024-09" db="EMBL/GenBank/DDBJ databases">
        <title>Black Yeasts Isolated from many extreme environments.</title>
        <authorList>
            <person name="Coleine C."/>
            <person name="Stajich J.E."/>
            <person name="Selbmann L."/>
        </authorList>
    </citation>
    <scope>NUCLEOTIDE SEQUENCE</scope>
    <source>
        <strain evidence="1">CCFEE 5737</strain>
    </source>
</reference>
<keyword evidence="2" id="KW-1185">Reference proteome</keyword>